<dbReference type="OrthoDB" id="9811588at2"/>
<evidence type="ECO:0000256" key="3">
    <source>
        <dbReference type="ARBA" id="ARBA00023125"/>
    </source>
</evidence>
<dbReference type="AlphaFoldDB" id="R0D4W4"/>
<dbReference type="GO" id="GO:0003700">
    <property type="term" value="F:DNA-binding transcription factor activity"/>
    <property type="evidence" value="ECO:0007669"/>
    <property type="project" value="InterPro"/>
</dbReference>
<dbReference type="EMBL" id="APMP01000002">
    <property type="protein sequence ID" value="ENZ83445.1"/>
    <property type="molecule type" value="Genomic_DNA"/>
</dbReference>
<comment type="caution">
    <text evidence="6">The sequence shown here is derived from an EMBL/GenBank/DDBJ whole genome shotgun (WGS) entry which is preliminary data.</text>
</comment>
<dbReference type="InterPro" id="IPR036390">
    <property type="entry name" value="WH_DNA-bd_sf"/>
</dbReference>
<dbReference type="Pfam" id="PF03466">
    <property type="entry name" value="LysR_substrate"/>
    <property type="match status" value="1"/>
</dbReference>
<dbReference type="SUPFAM" id="SSF46785">
    <property type="entry name" value="Winged helix' DNA-binding domain"/>
    <property type="match status" value="1"/>
</dbReference>
<dbReference type="STRING" id="1292034.OR37_00748"/>
<dbReference type="RefSeq" id="WP_004615900.1">
    <property type="nucleotide sequence ID" value="NZ_APMP01000002.1"/>
</dbReference>
<dbReference type="PRINTS" id="PR00039">
    <property type="entry name" value="HTHLYSR"/>
</dbReference>
<name>R0D4W4_CAUVI</name>
<feature type="domain" description="HTH lysR-type" evidence="5">
    <location>
        <begin position="13"/>
        <end position="70"/>
    </location>
</feature>
<gene>
    <name evidence="6" type="ORF">OR37_00748</name>
</gene>
<dbReference type="eggNOG" id="COG0583">
    <property type="taxonomic scope" value="Bacteria"/>
</dbReference>
<evidence type="ECO:0000256" key="2">
    <source>
        <dbReference type="ARBA" id="ARBA00023015"/>
    </source>
</evidence>
<keyword evidence="3" id="KW-0238">DNA-binding</keyword>
<organism evidence="6 7">
    <name type="scientific">Caulobacter vibrioides OR37</name>
    <dbReference type="NCBI Taxonomy" id="1292034"/>
    <lineage>
        <taxon>Bacteria</taxon>
        <taxon>Pseudomonadati</taxon>
        <taxon>Pseudomonadota</taxon>
        <taxon>Alphaproteobacteria</taxon>
        <taxon>Caulobacterales</taxon>
        <taxon>Caulobacteraceae</taxon>
        <taxon>Caulobacter</taxon>
    </lineage>
</organism>
<sequence length="334" mass="36388">METEAQRDLVGAMDMRWLEDFLAVADTRNFTRAARLRNISQAAFSRRIRGLEWWLGVSLIDRASCPLRLTPDGENFRQRAAAIVQQITDAQSNDPTSGPRRELSLALPHSLATGRLPAWWGAWQRAVGPDVAWNIVSGDVNDIVAALMTADIDILIAYQSAIVGVTLPEDQYERVEIGEEVLAPYAAPWVAERLERSGRAVPLLAYTPTSTFARVVEALLDAAPTRPRGPVIFEAESTAVLRAMAMAGHGVAWLPIGVANEAPRGALRRVEIEGWSADLKIIAHRDRRSTSTAVAELWSLLSPGGRGAPAARVGGAALRCLPAANEPTRWKHLS</sequence>
<dbReference type="Gene3D" id="3.40.190.10">
    <property type="entry name" value="Periplasmic binding protein-like II"/>
    <property type="match status" value="2"/>
</dbReference>
<protein>
    <submittedName>
        <fullName evidence="6">Transcriptional regulator</fullName>
    </submittedName>
</protein>
<dbReference type="PANTHER" id="PTHR30126:SF2">
    <property type="entry name" value="HTH-TYPE TRANSCRIPTIONAL REGULATOR YJIE"/>
    <property type="match status" value="1"/>
</dbReference>
<evidence type="ECO:0000256" key="1">
    <source>
        <dbReference type="ARBA" id="ARBA00009437"/>
    </source>
</evidence>
<reference evidence="6 7" key="1">
    <citation type="journal article" date="2013" name="Genome Announc.">
        <title>Draft Genome Sequence for Caulobacter sp. Strain OR37, a Bacterium Tolerant to Heavy Metals.</title>
        <authorList>
            <person name="Utturkar S.M."/>
            <person name="Bollmann A."/>
            <person name="Brzoska R.M."/>
            <person name="Klingeman D.M."/>
            <person name="Epstein S.E."/>
            <person name="Palumbo A.V."/>
            <person name="Brown S.D."/>
        </authorList>
    </citation>
    <scope>NUCLEOTIDE SEQUENCE [LARGE SCALE GENOMIC DNA]</scope>
    <source>
        <strain evidence="6 7">OR37</strain>
    </source>
</reference>
<dbReference type="SUPFAM" id="SSF53850">
    <property type="entry name" value="Periplasmic binding protein-like II"/>
    <property type="match status" value="1"/>
</dbReference>
<dbReference type="PATRIC" id="fig|1292034.3.peg.742"/>
<dbReference type="InterPro" id="IPR005119">
    <property type="entry name" value="LysR_subst-bd"/>
</dbReference>
<dbReference type="Proteomes" id="UP000013063">
    <property type="component" value="Unassembled WGS sequence"/>
</dbReference>
<comment type="similarity">
    <text evidence="1">Belongs to the LysR transcriptional regulatory family.</text>
</comment>
<dbReference type="Gene3D" id="1.10.10.10">
    <property type="entry name" value="Winged helix-like DNA-binding domain superfamily/Winged helix DNA-binding domain"/>
    <property type="match status" value="1"/>
</dbReference>
<proteinExistence type="inferred from homology"/>
<evidence type="ECO:0000259" key="5">
    <source>
        <dbReference type="PROSITE" id="PS50931"/>
    </source>
</evidence>
<evidence type="ECO:0000256" key="4">
    <source>
        <dbReference type="ARBA" id="ARBA00023163"/>
    </source>
</evidence>
<dbReference type="InterPro" id="IPR036388">
    <property type="entry name" value="WH-like_DNA-bd_sf"/>
</dbReference>
<dbReference type="PROSITE" id="PS50931">
    <property type="entry name" value="HTH_LYSR"/>
    <property type="match status" value="1"/>
</dbReference>
<dbReference type="InterPro" id="IPR000847">
    <property type="entry name" value="LysR_HTH_N"/>
</dbReference>
<dbReference type="Pfam" id="PF00126">
    <property type="entry name" value="HTH_1"/>
    <property type="match status" value="1"/>
</dbReference>
<dbReference type="CDD" id="cd05466">
    <property type="entry name" value="PBP2_LTTR_substrate"/>
    <property type="match status" value="1"/>
</dbReference>
<evidence type="ECO:0000313" key="6">
    <source>
        <dbReference type="EMBL" id="ENZ83445.1"/>
    </source>
</evidence>
<dbReference type="GO" id="GO:0000976">
    <property type="term" value="F:transcription cis-regulatory region binding"/>
    <property type="evidence" value="ECO:0007669"/>
    <property type="project" value="TreeGrafter"/>
</dbReference>
<dbReference type="PANTHER" id="PTHR30126">
    <property type="entry name" value="HTH-TYPE TRANSCRIPTIONAL REGULATOR"/>
    <property type="match status" value="1"/>
</dbReference>
<keyword evidence="7" id="KW-1185">Reference proteome</keyword>
<accession>R0D4W4</accession>
<evidence type="ECO:0000313" key="7">
    <source>
        <dbReference type="Proteomes" id="UP000013063"/>
    </source>
</evidence>
<keyword evidence="4" id="KW-0804">Transcription</keyword>
<keyword evidence="2" id="KW-0805">Transcription regulation</keyword>